<dbReference type="GO" id="GO:0055085">
    <property type="term" value="P:transmembrane transport"/>
    <property type="evidence" value="ECO:0007669"/>
    <property type="project" value="InterPro"/>
</dbReference>
<evidence type="ECO:0000256" key="6">
    <source>
        <dbReference type="ARBA" id="ARBA00023136"/>
    </source>
</evidence>
<gene>
    <name evidence="9" type="ORF">LKD81_11580</name>
</gene>
<dbReference type="InterPro" id="IPR051679">
    <property type="entry name" value="DASS-Related_Transporters"/>
</dbReference>
<organism evidence="9 10">
    <name type="scientific">Hominifimenecus microfluidus</name>
    <dbReference type="NCBI Taxonomy" id="2885348"/>
    <lineage>
        <taxon>Bacteria</taxon>
        <taxon>Bacillati</taxon>
        <taxon>Bacillota</taxon>
        <taxon>Clostridia</taxon>
        <taxon>Lachnospirales</taxon>
        <taxon>Lachnospiraceae</taxon>
        <taxon>Hominifimenecus</taxon>
    </lineage>
</organism>
<evidence type="ECO:0000256" key="7">
    <source>
        <dbReference type="SAM" id="Phobius"/>
    </source>
</evidence>
<evidence type="ECO:0000259" key="8">
    <source>
        <dbReference type="Pfam" id="PF03600"/>
    </source>
</evidence>
<evidence type="ECO:0000256" key="2">
    <source>
        <dbReference type="ARBA" id="ARBA00022448"/>
    </source>
</evidence>
<dbReference type="GO" id="GO:0005886">
    <property type="term" value="C:plasma membrane"/>
    <property type="evidence" value="ECO:0007669"/>
    <property type="project" value="TreeGrafter"/>
</dbReference>
<sequence length="426" mass="45683">MNTALVLTLIAFIFVAFALLTGKVAPSVACGISIAFLWITGVVDETQVFENFISSNVIVMIGMMIVIAALLKTSILSHIASLVKGNSIRPILIVAMIVPFILCQFIGGVTSMITVLPLLIALASQIGISPTRLVLPASVGAQARLMALPIGGAAAMYLLKNQMAANVGCLEQLGFWDLFATRMPGTIAAMVFTVIWGYKLLPERELGDSEALNKGPDVFKKSALPKWKEIATYIIFFGSLILMCFSRSIGISNTLIATVAALLCGLLGILNEREMYQAVNWPLIFMMSFMLSIATAMANSGAGDFLASGLSGIFGLNNMILIVAIVFIFCVILTQFMDNTALINIFTPIAIMACVQNNISALPIICAIDASCLASFSTPLASPSSLMAYKLGGYSMKEMLKFSVPIILLSAVVSIIWIPLYFTIFH</sequence>
<evidence type="ECO:0000256" key="5">
    <source>
        <dbReference type="ARBA" id="ARBA00022989"/>
    </source>
</evidence>
<dbReference type="RefSeq" id="WP_308454148.1">
    <property type="nucleotide sequence ID" value="NZ_JAJEQR010000034.1"/>
</dbReference>
<reference evidence="9" key="1">
    <citation type="submission" date="2021-10" db="EMBL/GenBank/DDBJ databases">
        <title>Anaerobic single-cell dispensing facilitates the cultivation of human gut bacteria.</title>
        <authorList>
            <person name="Afrizal A."/>
        </authorList>
    </citation>
    <scope>NUCLEOTIDE SEQUENCE</scope>
    <source>
        <strain evidence="9">CLA-AA-H215</strain>
    </source>
</reference>
<feature type="transmembrane region" description="Helical" evidence="7">
    <location>
        <begin position="358"/>
        <end position="382"/>
    </location>
</feature>
<comment type="subcellular location">
    <subcellularLocation>
        <location evidence="1">Membrane</location>
        <topology evidence="1">Multi-pass membrane protein</topology>
    </subcellularLocation>
</comment>
<feature type="transmembrane region" description="Helical" evidence="7">
    <location>
        <begin position="91"/>
        <end position="109"/>
    </location>
</feature>
<comment type="caution">
    <text evidence="9">The sequence shown here is derived from an EMBL/GenBank/DDBJ whole genome shotgun (WGS) entry which is preliminary data.</text>
</comment>
<name>A0AAE3EBF7_9FIRM</name>
<feature type="transmembrane region" description="Helical" evidence="7">
    <location>
        <begin position="142"/>
        <end position="159"/>
    </location>
</feature>
<dbReference type="AlphaFoldDB" id="A0AAE3EBF7"/>
<keyword evidence="3 7" id="KW-0812">Transmembrane</keyword>
<dbReference type="EMBL" id="JAJEQR010000034">
    <property type="protein sequence ID" value="MCC2231628.1"/>
    <property type="molecule type" value="Genomic_DNA"/>
</dbReference>
<keyword evidence="4" id="KW-0677">Repeat</keyword>
<keyword evidence="6 7" id="KW-0472">Membrane</keyword>
<feature type="transmembrane region" description="Helical" evidence="7">
    <location>
        <begin position="318"/>
        <end position="337"/>
    </location>
</feature>
<evidence type="ECO:0000256" key="1">
    <source>
        <dbReference type="ARBA" id="ARBA00004141"/>
    </source>
</evidence>
<dbReference type="Pfam" id="PF03600">
    <property type="entry name" value="CitMHS"/>
    <property type="match status" value="1"/>
</dbReference>
<feature type="transmembrane region" description="Helical" evidence="7">
    <location>
        <begin position="402"/>
        <end position="424"/>
    </location>
</feature>
<accession>A0AAE3EBF7</accession>
<keyword evidence="2" id="KW-0813">Transport</keyword>
<protein>
    <submittedName>
        <fullName evidence="9">Anion permease</fullName>
    </submittedName>
</protein>
<evidence type="ECO:0000313" key="10">
    <source>
        <dbReference type="Proteomes" id="UP001198182"/>
    </source>
</evidence>
<feature type="domain" description="Citrate transporter-like" evidence="8">
    <location>
        <begin position="21"/>
        <end position="367"/>
    </location>
</feature>
<feature type="transmembrane region" description="Helical" evidence="7">
    <location>
        <begin position="53"/>
        <end position="71"/>
    </location>
</feature>
<keyword evidence="10" id="KW-1185">Reference proteome</keyword>
<dbReference type="PANTHER" id="PTHR43652:SF1">
    <property type="entry name" value="RESPONSE REGULATOR"/>
    <property type="match status" value="1"/>
</dbReference>
<feature type="transmembrane region" description="Helical" evidence="7">
    <location>
        <begin position="255"/>
        <end position="271"/>
    </location>
</feature>
<dbReference type="InterPro" id="IPR004680">
    <property type="entry name" value="Cit_transptr-like_dom"/>
</dbReference>
<dbReference type="Proteomes" id="UP001198182">
    <property type="component" value="Unassembled WGS sequence"/>
</dbReference>
<evidence type="ECO:0000313" key="9">
    <source>
        <dbReference type="EMBL" id="MCC2231628.1"/>
    </source>
</evidence>
<dbReference type="PANTHER" id="PTHR43652">
    <property type="entry name" value="BASIC AMINO ACID ANTIPORTER YFCC-RELATED"/>
    <property type="match status" value="1"/>
</dbReference>
<keyword evidence="5 7" id="KW-1133">Transmembrane helix</keyword>
<feature type="transmembrane region" description="Helical" evidence="7">
    <location>
        <begin position="230"/>
        <end position="249"/>
    </location>
</feature>
<evidence type="ECO:0000256" key="4">
    <source>
        <dbReference type="ARBA" id="ARBA00022737"/>
    </source>
</evidence>
<evidence type="ECO:0000256" key="3">
    <source>
        <dbReference type="ARBA" id="ARBA00022692"/>
    </source>
</evidence>
<proteinExistence type="predicted"/>
<feature type="transmembrane region" description="Helical" evidence="7">
    <location>
        <begin position="278"/>
        <end position="298"/>
    </location>
</feature>